<sequence>MAVTAGGFPVAIRGYHRAQVDELVGRVRGALEGGGPPLAADEVRKARFDVVLRGYERRAVDAMLQECILRLQAVPAQRAGRRRRPRVQTEWLISWVQNANFPKTVARGGYVMADVDAFLDRVVAGLRGTQAPVTARDVRETTFRTGRFLAAYDAREVDRFLDQLAGALEPR</sequence>
<comment type="caution">
    <text evidence="1">The sequence shown here is derived from an EMBL/GenBank/DDBJ whole genome shotgun (WGS) entry which is preliminary data.</text>
</comment>
<dbReference type="Gene3D" id="6.10.250.660">
    <property type="match status" value="3"/>
</dbReference>
<gene>
    <name evidence="1" type="ORF">DZF91_06560</name>
</gene>
<dbReference type="InterPro" id="IPR019933">
    <property type="entry name" value="DivIVA_domain"/>
</dbReference>
<name>A0A372JRK7_9ACTN</name>
<dbReference type="NCBIfam" id="TIGR03544">
    <property type="entry name" value="DivI1A_domain"/>
    <property type="match status" value="3"/>
</dbReference>
<evidence type="ECO:0000313" key="1">
    <source>
        <dbReference type="EMBL" id="RFU42426.1"/>
    </source>
</evidence>
<organism evidence="1 2">
    <name type="scientific">Actinomadura logoneensis</name>
    <dbReference type="NCBI Taxonomy" id="2293572"/>
    <lineage>
        <taxon>Bacteria</taxon>
        <taxon>Bacillati</taxon>
        <taxon>Actinomycetota</taxon>
        <taxon>Actinomycetes</taxon>
        <taxon>Streptosporangiales</taxon>
        <taxon>Thermomonosporaceae</taxon>
        <taxon>Actinomadura</taxon>
    </lineage>
</organism>
<dbReference type="AlphaFoldDB" id="A0A372JRK7"/>
<accession>A0A372JRK7</accession>
<protein>
    <submittedName>
        <fullName evidence="1">DivIVA domain-containing protein</fullName>
    </submittedName>
</protein>
<dbReference type="EMBL" id="QURH01000121">
    <property type="protein sequence ID" value="RFU42426.1"/>
    <property type="molecule type" value="Genomic_DNA"/>
</dbReference>
<proteinExistence type="predicted"/>
<keyword evidence="2" id="KW-1185">Reference proteome</keyword>
<evidence type="ECO:0000313" key="2">
    <source>
        <dbReference type="Proteomes" id="UP000261811"/>
    </source>
</evidence>
<reference evidence="1 2" key="1">
    <citation type="submission" date="2018-08" db="EMBL/GenBank/DDBJ databases">
        <title>Actinomadura jelena sp. nov., a novel Actinomycete isolated from soil in Chad.</title>
        <authorList>
            <person name="Shi L."/>
        </authorList>
    </citation>
    <scope>NUCLEOTIDE SEQUENCE [LARGE SCALE GENOMIC DNA]</scope>
    <source>
        <strain evidence="1 2">NEAU-G17</strain>
    </source>
</reference>
<dbReference type="Proteomes" id="UP000261811">
    <property type="component" value="Unassembled WGS sequence"/>
</dbReference>